<evidence type="ECO:0000313" key="2">
    <source>
        <dbReference type="EMBL" id="UQC78655.1"/>
    </source>
</evidence>
<dbReference type="RefSeq" id="XP_049140291.1">
    <property type="nucleotide sequence ID" value="XM_049283148.1"/>
</dbReference>
<proteinExistence type="predicted"/>
<feature type="region of interest" description="Disordered" evidence="1">
    <location>
        <begin position="84"/>
        <end position="104"/>
    </location>
</feature>
<gene>
    <name evidence="2" type="ORF">CLUP02_04132</name>
</gene>
<feature type="compositionally biased region" description="Basic and acidic residues" evidence="1">
    <location>
        <begin position="359"/>
        <end position="369"/>
    </location>
</feature>
<feature type="region of interest" description="Disordered" evidence="1">
    <location>
        <begin position="285"/>
        <end position="389"/>
    </location>
</feature>
<evidence type="ECO:0000256" key="1">
    <source>
        <dbReference type="SAM" id="MobiDB-lite"/>
    </source>
</evidence>
<feature type="compositionally biased region" description="Basic and acidic residues" evidence="1">
    <location>
        <begin position="305"/>
        <end position="315"/>
    </location>
</feature>
<dbReference type="EMBL" id="CP019474">
    <property type="protein sequence ID" value="UQC78655.1"/>
    <property type="molecule type" value="Genomic_DNA"/>
</dbReference>
<evidence type="ECO:0000313" key="3">
    <source>
        <dbReference type="Proteomes" id="UP000830671"/>
    </source>
</evidence>
<accession>A0A9Q8SKM6</accession>
<feature type="compositionally biased region" description="Basic and acidic residues" evidence="1">
    <location>
        <begin position="379"/>
        <end position="389"/>
    </location>
</feature>
<feature type="region of interest" description="Disordered" evidence="1">
    <location>
        <begin position="1"/>
        <end position="25"/>
    </location>
</feature>
<feature type="compositionally biased region" description="Polar residues" evidence="1">
    <location>
        <begin position="11"/>
        <end position="25"/>
    </location>
</feature>
<dbReference type="AlphaFoldDB" id="A0A9Q8SKM6"/>
<protein>
    <submittedName>
        <fullName evidence="2">Uncharacterized protein</fullName>
    </submittedName>
</protein>
<feature type="region of interest" description="Disordered" evidence="1">
    <location>
        <begin position="214"/>
        <end position="246"/>
    </location>
</feature>
<feature type="compositionally biased region" description="Basic residues" evidence="1">
    <location>
        <begin position="1"/>
        <end position="10"/>
    </location>
</feature>
<dbReference type="GeneID" id="73338158"/>
<sequence>MRRYTQKHKSSSVPDNQEPLDQNTRQKSASLVLLFGCSTTQEACSAKKRNACDTATFNRGPGAKLSAKTWGALKQDVSYISRRRKYDSVRGPDPGSAESSAEPKVEIYPAAPRATSRDRYLFCHTASIPCIKCGPPVRPVAAPGDLETDEEQQPFRSHVRQRDRSPALKRIWEQQTFVTSSVSELRSEPHGLGLGPGVTAVSSAPGLLAAKPHCREKTTGPASNPVRRPLFSLISHPSPNSHESPRGRVAEAIFQQAENLDREPHTIGRKSRTNWQREESLAAFNIHRDQQIHNQSPISVPRNPDPNERKNEKTSSRGSAMSPVAHQPWQPTTSHTMAPWSVGLNDRSNGTPRRQARLRKCENQERRTAEPLGAPPDGRMLEGREKAAM</sequence>
<organism evidence="2 3">
    <name type="scientific">Colletotrichum lupini</name>
    <dbReference type="NCBI Taxonomy" id="145971"/>
    <lineage>
        <taxon>Eukaryota</taxon>
        <taxon>Fungi</taxon>
        <taxon>Dikarya</taxon>
        <taxon>Ascomycota</taxon>
        <taxon>Pezizomycotina</taxon>
        <taxon>Sordariomycetes</taxon>
        <taxon>Hypocreomycetidae</taxon>
        <taxon>Glomerellales</taxon>
        <taxon>Glomerellaceae</taxon>
        <taxon>Colletotrichum</taxon>
        <taxon>Colletotrichum acutatum species complex</taxon>
    </lineage>
</organism>
<keyword evidence="3" id="KW-1185">Reference proteome</keyword>
<dbReference type="Proteomes" id="UP000830671">
    <property type="component" value="Chromosome 2"/>
</dbReference>
<reference evidence="2" key="1">
    <citation type="journal article" date="2021" name="Mol. Plant Microbe Interact.">
        <title>Complete Genome Sequence of the Plant-Pathogenic Fungus Colletotrichum lupini.</title>
        <authorList>
            <person name="Baroncelli R."/>
            <person name="Pensec F."/>
            <person name="Da Lio D."/>
            <person name="Boufleur T."/>
            <person name="Vicente I."/>
            <person name="Sarrocco S."/>
            <person name="Picot A."/>
            <person name="Baraldi E."/>
            <person name="Sukno S."/>
            <person name="Thon M."/>
            <person name="Le Floch G."/>
        </authorList>
    </citation>
    <scope>NUCLEOTIDE SEQUENCE</scope>
    <source>
        <strain evidence="2">IMI 504893</strain>
    </source>
</reference>
<name>A0A9Q8SKM6_9PEZI</name>
<dbReference type="KEGG" id="clup:CLUP02_04132"/>